<dbReference type="HOGENOM" id="CLU_1703850_0_0_1"/>
<evidence type="ECO:0000313" key="1">
    <source>
        <dbReference type="EMBL" id="KID86700.1"/>
    </source>
</evidence>
<protein>
    <submittedName>
        <fullName evidence="1">Uncharacterized protein</fullName>
    </submittedName>
</protein>
<comment type="caution">
    <text evidence="1">The sequence shown here is derived from an EMBL/GenBank/DDBJ whole genome shotgun (WGS) entry which is preliminary data.</text>
</comment>
<accession>A0A0B4GI18</accession>
<dbReference type="EMBL" id="AZNH01000020">
    <property type="protein sequence ID" value="KID86700.1"/>
    <property type="molecule type" value="Genomic_DNA"/>
</dbReference>
<reference evidence="1 2" key="1">
    <citation type="journal article" date="2014" name="Proc. Natl. Acad. Sci. U.S.A.">
        <title>Trajectory and genomic determinants of fungal-pathogen speciation and host adaptation.</title>
        <authorList>
            <person name="Hu X."/>
            <person name="Xiao G."/>
            <person name="Zheng P."/>
            <person name="Shang Y."/>
            <person name="Su Y."/>
            <person name="Zhang X."/>
            <person name="Liu X."/>
            <person name="Zhan S."/>
            <person name="St Leger R.J."/>
            <person name="Wang C."/>
        </authorList>
    </citation>
    <scope>NUCLEOTIDE SEQUENCE [LARGE SCALE GENOMIC DNA]</scope>
    <source>
        <strain evidence="1 2">ARSEF 977</strain>
    </source>
</reference>
<proteinExistence type="predicted"/>
<sequence length="186" mass="21997">MDKFNWFFDFDRYIIYKTWCYDSSVVYRMTTWTNEPAYICGWVSDVKTNIIFLKVQSNSHYSSAYNALRKAGLELDANARNGLEDSFGQMATQKMRFWNAVKGKDIKRFCASHCDQMEISVEELGHNRIFYIIWEPDKNKQPRIRGFKEFAHSRFELQITHAEIEKKLRTPVKWVAAKLFFDGGES</sequence>
<keyword evidence="2" id="KW-1185">Reference proteome</keyword>
<name>A0A0B4GI18_METGA</name>
<dbReference type="AlphaFoldDB" id="A0A0B4GI18"/>
<dbReference type="Proteomes" id="UP000031192">
    <property type="component" value="Unassembled WGS sequence"/>
</dbReference>
<evidence type="ECO:0000313" key="2">
    <source>
        <dbReference type="Proteomes" id="UP000031192"/>
    </source>
</evidence>
<gene>
    <name evidence="1" type="ORF">MGU_06172</name>
</gene>
<organism evidence="1 2">
    <name type="scientific">Metarhizium guizhouense (strain ARSEF 977)</name>
    <dbReference type="NCBI Taxonomy" id="1276136"/>
    <lineage>
        <taxon>Eukaryota</taxon>
        <taxon>Fungi</taxon>
        <taxon>Dikarya</taxon>
        <taxon>Ascomycota</taxon>
        <taxon>Pezizomycotina</taxon>
        <taxon>Sordariomycetes</taxon>
        <taxon>Hypocreomycetidae</taxon>
        <taxon>Hypocreales</taxon>
        <taxon>Clavicipitaceae</taxon>
        <taxon>Metarhizium</taxon>
    </lineage>
</organism>